<evidence type="ECO:0000313" key="3">
    <source>
        <dbReference type="Proteomes" id="UP001241747"/>
    </source>
</evidence>
<reference evidence="2 3" key="1">
    <citation type="submission" date="2023-07" db="EMBL/GenBank/DDBJ databases">
        <title>Genomic Encyclopedia of Type Strains, Phase IV (KMG-IV): sequencing the most valuable type-strain genomes for metagenomic binning, comparative biology and taxonomic classification.</title>
        <authorList>
            <person name="Goeker M."/>
        </authorList>
    </citation>
    <scope>NUCLEOTIDE SEQUENCE [LARGE SCALE GENOMIC DNA]</scope>
    <source>
        <strain evidence="2 3">DSM 3770</strain>
    </source>
</reference>
<gene>
    <name evidence="2" type="ORF">QOZ94_002196</name>
</gene>
<dbReference type="Pfam" id="PF02515">
    <property type="entry name" value="CoA_transf_3"/>
    <property type="match status" value="1"/>
</dbReference>
<accession>A0ABU0LE39</accession>
<comment type="caution">
    <text evidence="2">The sequence shown here is derived from an EMBL/GenBank/DDBJ whole genome shotgun (WGS) entry which is preliminary data.</text>
</comment>
<organism evidence="2 3">
    <name type="scientific">Xanthobacter agilis</name>
    <dbReference type="NCBI Taxonomy" id="47492"/>
    <lineage>
        <taxon>Bacteria</taxon>
        <taxon>Pseudomonadati</taxon>
        <taxon>Pseudomonadota</taxon>
        <taxon>Alphaproteobacteria</taxon>
        <taxon>Hyphomicrobiales</taxon>
        <taxon>Xanthobacteraceae</taxon>
        <taxon>Xanthobacter</taxon>
    </lineage>
</organism>
<dbReference type="PANTHER" id="PTHR48207">
    <property type="entry name" value="SUCCINATE--HYDROXYMETHYLGLUTARATE COA-TRANSFERASE"/>
    <property type="match status" value="1"/>
</dbReference>
<evidence type="ECO:0000256" key="1">
    <source>
        <dbReference type="ARBA" id="ARBA00022679"/>
    </source>
</evidence>
<sequence length="404" mass="42530">MSADTPAPDAARDPAPLAGLRVLELARILAGPWCGQMLADLGAEVIKVERPGAGDDTRTWGPPFLTGADGADLGAAYFHATNRGKRSVAIDFETAEGQAAIRALAAQSDVLIENFKLGGLKKYGLDYESLKQINPRLIYCSVTGFGQDGPYAPRAGYDFLVQGMGGIMDLTGDPQGEPQKVGVAFADIFTGLYGTIGILAALRRRDVTGAGGHVDMALLDTQVSVLANQAMNYLASGKAPKRMGNAHPNIVPYQVFPCADGYFIAAVGNDGQFTRFCAVLGAPDLAQNLDFKTNPERVAHRAALVPQLSALTQTFKRDDLLAALEKQGVPAGPINTVPQVFDDPQVIHRGLRADLPEAGGGTVPTVAGPIVLDGERQMAKTASPRLGADTEAVMARINDLIGKV</sequence>
<proteinExistence type="predicted"/>
<dbReference type="InterPro" id="IPR023606">
    <property type="entry name" value="CoA-Trfase_III_dom_1_sf"/>
</dbReference>
<dbReference type="InterPro" id="IPR003673">
    <property type="entry name" value="CoA-Trfase_fam_III"/>
</dbReference>
<dbReference type="EMBL" id="JAUSVY010000004">
    <property type="protein sequence ID" value="MDQ0505400.1"/>
    <property type="molecule type" value="Genomic_DNA"/>
</dbReference>
<dbReference type="InterPro" id="IPR050483">
    <property type="entry name" value="CoA-transferase_III_domain"/>
</dbReference>
<dbReference type="Gene3D" id="3.40.50.10540">
    <property type="entry name" value="Crotonobetainyl-coa:carnitine coa-transferase, domain 1"/>
    <property type="match status" value="1"/>
</dbReference>
<keyword evidence="1" id="KW-0808">Transferase</keyword>
<dbReference type="SUPFAM" id="SSF89796">
    <property type="entry name" value="CoA-transferase family III (CaiB/BaiF)"/>
    <property type="match status" value="1"/>
</dbReference>
<name>A0ABU0LE39_XANAG</name>
<dbReference type="Gene3D" id="3.30.1540.10">
    <property type="entry name" value="formyl-coa transferase, domain 3"/>
    <property type="match status" value="1"/>
</dbReference>
<evidence type="ECO:0000313" key="2">
    <source>
        <dbReference type="EMBL" id="MDQ0505400.1"/>
    </source>
</evidence>
<keyword evidence="3" id="KW-1185">Reference proteome</keyword>
<dbReference type="Proteomes" id="UP001241747">
    <property type="component" value="Unassembled WGS sequence"/>
</dbReference>
<dbReference type="PANTHER" id="PTHR48207:SF3">
    <property type="entry name" value="SUCCINATE--HYDROXYMETHYLGLUTARATE COA-TRANSFERASE"/>
    <property type="match status" value="1"/>
</dbReference>
<dbReference type="InterPro" id="IPR044855">
    <property type="entry name" value="CoA-Trfase_III_dom3_sf"/>
</dbReference>
<protein>
    <submittedName>
        <fullName evidence="2">Crotonobetainyl-CoA:carnitine CoA-transferase CaiB-like acyl-CoA transferase</fullName>
    </submittedName>
</protein>
<dbReference type="RefSeq" id="WP_237344562.1">
    <property type="nucleotide sequence ID" value="NZ_JABWGX010000004.1"/>
</dbReference>